<evidence type="ECO:0000259" key="3">
    <source>
        <dbReference type="Pfam" id="PF03435"/>
    </source>
</evidence>
<dbReference type="InParanoid" id="A0A0C3PPH0"/>
<dbReference type="Gene3D" id="3.40.50.720">
    <property type="entry name" value="NAD(P)-binding Rossmann-like Domain"/>
    <property type="match status" value="1"/>
</dbReference>
<keyword evidence="2" id="KW-0472">Membrane</keyword>
<dbReference type="InterPro" id="IPR005097">
    <property type="entry name" value="Sacchrp_dh_NADP-bd"/>
</dbReference>
<evidence type="ECO:0000313" key="5">
    <source>
        <dbReference type="Proteomes" id="UP000054217"/>
    </source>
</evidence>
<dbReference type="SUPFAM" id="SSF51735">
    <property type="entry name" value="NAD(P)-binding Rossmann-fold domains"/>
    <property type="match status" value="1"/>
</dbReference>
<dbReference type="PANTHER" id="PTHR12286">
    <property type="entry name" value="SACCHAROPINE DEHYDROGENASE-LIKE OXIDOREDUCTASE"/>
    <property type="match status" value="1"/>
</dbReference>
<dbReference type="EMBL" id="KN831952">
    <property type="protein sequence ID" value="KIO10344.1"/>
    <property type="molecule type" value="Genomic_DNA"/>
</dbReference>
<dbReference type="GO" id="GO:0005811">
    <property type="term" value="C:lipid droplet"/>
    <property type="evidence" value="ECO:0007669"/>
    <property type="project" value="TreeGrafter"/>
</dbReference>
<dbReference type="InterPro" id="IPR051276">
    <property type="entry name" value="Saccharopine_DH-like_oxidrdct"/>
</dbReference>
<dbReference type="PANTHER" id="PTHR12286:SF5">
    <property type="entry name" value="SACCHAROPINE DEHYDROGENASE-LIKE OXIDOREDUCTASE"/>
    <property type="match status" value="1"/>
</dbReference>
<sequence length="440" mass="47549">MLDILLLGATGYTGRLITRYLAAHPQRGTFTFGIAARSEQKFKTLRDELGDALLHVPTFVVDVANFDDIERAVQQARVVINAVGPYWRWGTSVVRACVRHGRHYVDLTGEAPWVREVISEFDYVAAKAGSVIVPCAGLDSVPSDLLVYVASKTLKSFAGPQTAIDTSTSAWKLSSSGISGGTFSSILSILEDIPRHKAREATHDFALSPIKGVPSPRPRTFYALSVDPPLRGVLYLMSVVNRQVVQRSWGLFELAGRSPELVFPPGSFGPQDVSGLSYGPAFKYDEFMVLPSMLHAVFVVFFLATVALAMATFPPARWLARQLMPQSGEGPNDLDLETGSVHITNITTSAPAANGRTVTVRTTFKGKGDPGYLLSSVMISEAALALVQDKNLLPPFGKRGGVLTPMTAFGDILIQRLNACGRISIESEVVPVEGGRMKAL</sequence>
<keyword evidence="2" id="KW-1133">Transmembrane helix</keyword>
<dbReference type="GO" id="GO:0005739">
    <property type="term" value="C:mitochondrion"/>
    <property type="evidence" value="ECO:0007669"/>
    <property type="project" value="TreeGrafter"/>
</dbReference>
<dbReference type="GO" id="GO:0009247">
    <property type="term" value="P:glycolipid biosynthetic process"/>
    <property type="evidence" value="ECO:0007669"/>
    <property type="project" value="TreeGrafter"/>
</dbReference>
<dbReference type="HOGENOM" id="CLU_031002_0_1_1"/>
<gene>
    <name evidence="4" type="ORF">M404DRAFT_13675</name>
</gene>
<reference evidence="5" key="2">
    <citation type="submission" date="2015-01" db="EMBL/GenBank/DDBJ databases">
        <title>Evolutionary Origins and Diversification of the Mycorrhizal Mutualists.</title>
        <authorList>
            <consortium name="DOE Joint Genome Institute"/>
            <consortium name="Mycorrhizal Genomics Consortium"/>
            <person name="Kohler A."/>
            <person name="Kuo A."/>
            <person name="Nagy L.G."/>
            <person name="Floudas D."/>
            <person name="Copeland A."/>
            <person name="Barry K.W."/>
            <person name="Cichocki N."/>
            <person name="Veneault-Fourrey C."/>
            <person name="LaButti K."/>
            <person name="Lindquist E.A."/>
            <person name="Lipzen A."/>
            <person name="Lundell T."/>
            <person name="Morin E."/>
            <person name="Murat C."/>
            <person name="Riley R."/>
            <person name="Ohm R."/>
            <person name="Sun H."/>
            <person name="Tunlid A."/>
            <person name="Henrissat B."/>
            <person name="Grigoriev I.V."/>
            <person name="Hibbett D.S."/>
            <person name="Martin F."/>
        </authorList>
    </citation>
    <scope>NUCLEOTIDE SEQUENCE [LARGE SCALE GENOMIC DNA]</scope>
    <source>
        <strain evidence="5">Marx 270</strain>
    </source>
</reference>
<dbReference type="STRING" id="870435.A0A0C3PPH0"/>
<organism evidence="4 5">
    <name type="scientific">Pisolithus tinctorius Marx 270</name>
    <dbReference type="NCBI Taxonomy" id="870435"/>
    <lineage>
        <taxon>Eukaryota</taxon>
        <taxon>Fungi</taxon>
        <taxon>Dikarya</taxon>
        <taxon>Basidiomycota</taxon>
        <taxon>Agaricomycotina</taxon>
        <taxon>Agaricomycetes</taxon>
        <taxon>Agaricomycetidae</taxon>
        <taxon>Boletales</taxon>
        <taxon>Sclerodermatineae</taxon>
        <taxon>Pisolithaceae</taxon>
        <taxon>Pisolithus</taxon>
    </lineage>
</organism>
<dbReference type="InterPro" id="IPR036291">
    <property type="entry name" value="NAD(P)-bd_dom_sf"/>
</dbReference>
<feature type="transmembrane region" description="Helical" evidence="2">
    <location>
        <begin position="293"/>
        <end position="313"/>
    </location>
</feature>
<dbReference type="Proteomes" id="UP000054217">
    <property type="component" value="Unassembled WGS sequence"/>
</dbReference>
<evidence type="ECO:0000256" key="2">
    <source>
        <dbReference type="SAM" id="Phobius"/>
    </source>
</evidence>
<reference evidence="4 5" key="1">
    <citation type="submission" date="2014-04" db="EMBL/GenBank/DDBJ databases">
        <authorList>
            <consortium name="DOE Joint Genome Institute"/>
            <person name="Kuo A."/>
            <person name="Kohler A."/>
            <person name="Costa M.D."/>
            <person name="Nagy L.G."/>
            <person name="Floudas D."/>
            <person name="Copeland A."/>
            <person name="Barry K.W."/>
            <person name="Cichocki N."/>
            <person name="Veneault-Fourrey C."/>
            <person name="LaButti K."/>
            <person name="Lindquist E.A."/>
            <person name="Lipzen A."/>
            <person name="Lundell T."/>
            <person name="Morin E."/>
            <person name="Murat C."/>
            <person name="Sun H."/>
            <person name="Tunlid A."/>
            <person name="Henrissat B."/>
            <person name="Grigoriev I.V."/>
            <person name="Hibbett D.S."/>
            <person name="Martin F."/>
            <person name="Nordberg H.P."/>
            <person name="Cantor M.N."/>
            <person name="Hua S.X."/>
        </authorList>
    </citation>
    <scope>NUCLEOTIDE SEQUENCE [LARGE SCALE GENOMIC DNA]</scope>
    <source>
        <strain evidence="4 5">Marx 270</strain>
    </source>
</reference>
<feature type="domain" description="Saccharopine dehydrogenase NADP binding" evidence="3">
    <location>
        <begin position="4"/>
        <end position="133"/>
    </location>
</feature>
<protein>
    <recommendedName>
        <fullName evidence="3">Saccharopine dehydrogenase NADP binding domain-containing protein</fullName>
    </recommendedName>
</protein>
<dbReference type="AlphaFoldDB" id="A0A0C3PPH0"/>
<name>A0A0C3PPH0_PISTI</name>
<evidence type="ECO:0000256" key="1">
    <source>
        <dbReference type="ARBA" id="ARBA00038048"/>
    </source>
</evidence>
<comment type="similarity">
    <text evidence="1">Belongs to the saccharopine dehydrogenase family.</text>
</comment>
<evidence type="ECO:0000313" key="4">
    <source>
        <dbReference type="EMBL" id="KIO10344.1"/>
    </source>
</evidence>
<accession>A0A0C3PPH0</accession>
<dbReference type="Pfam" id="PF03435">
    <property type="entry name" value="Sacchrp_dh_NADP"/>
    <property type="match status" value="1"/>
</dbReference>
<dbReference type="GO" id="GO:0005886">
    <property type="term" value="C:plasma membrane"/>
    <property type="evidence" value="ECO:0007669"/>
    <property type="project" value="TreeGrafter"/>
</dbReference>
<proteinExistence type="inferred from homology"/>
<dbReference type="OrthoDB" id="10268090at2759"/>
<keyword evidence="2" id="KW-0812">Transmembrane</keyword>
<keyword evidence="5" id="KW-1185">Reference proteome</keyword>